<dbReference type="SUPFAM" id="SSF54862">
    <property type="entry name" value="4Fe-4S ferredoxins"/>
    <property type="match status" value="1"/>
</dbReference>
<keyword evidence="1" id="KW-0004">4Fe-4S</keyword>
<keyword evidence="4" id="KW-0411">Iron-sulfur</keyword>
<dbReference type="PANTHER" id="PTHR43687">
    <property type="entry name" value="ADENYLYLSULFATE REDUCTASE, BETA SUBUNIT"/>
    <property type="match status" value="1"/>
</dbReference>
<evidence type="ECO:0000256" key="1">
    <source>
        <dbReference type="ARBA" id="ARBA00022485"/>
    </source>
</evidence>
<protein>
    <submittedName>
        <fullName evidence="6">4Fe-4S ferredoxin iron-sulfur binding domain protein</fullName>
    </submittedName>
</protein>
<feature type="domain" description="4Fe-4S ferredoxin-type" evidence="5">
    <location>
        <begin position="36"/>
        <end position="66"/>
    </location>
</feature>
<dbReference type="AlphaFoldDB" id="D5U236"/>
<dbReference type="HOGENOM" id="CLU_139698_5_5_2"/>
<dbReference type="GO" id="GO:0051539">
    <property type="term" value="F:4 iron, 4 sulfur cluster binding"/>
    <property type="evidence" value="ECO:0007669"/>
    <property type="project" value="UniProtKB-KW"/>
</dbReference>
<keyword evidence="2" id="KW-0479">Metal-binding</keyword>
<dbReference type="Gene3D" id="3.30.70.20">
    <property type="match status" value="1"/>
</dbReference>
<dbReference type="InterPro" id="IPR017900">
    <property type="entry name" value="4Fe4S_Fe_S_CS"/>
</dbReference>
<dbReference type="GO" id="GO:0046872">
    <property type="term" value="F:metal ion binding"/>
    <property type="evidence" value="ECO:0007669"/>
    <property type="project" value="UniProtKB-KW"/>
</dbReference>
<name>D5U236_THEAM</name>
<dbReference type="KEGG" id="tag:Tagg_0914"/>
<evidence type="ECO:0000256" key="3">
    <source>
        <dbReference type="ARBA" id="ARBA00023004"/>
    </source>
</evidence>
<dbReference type="OrthoDB" id="23833at2157"/>
<dbReference type="GeneID" id="41582767"/>
<sequence>MARNWYPVIDYEKCTGCLTCFNFCPHGVYGLREDGKPLVVNPDNCVEMCGGCQKVCPTGAIRYNGDIAE</sequence>
<evidence type="ECO:0000256" key="4">
    <source>
        <dbReference type="ARBA" id="ARBA00023014"/>
    </source>
</evidence>
<evidence type="ECO:0000256" key="2">
    <source>
        <dbReference type="ARBA" id="ARBA00022723"/>
    </source>
</evidence>
<dbReference type="InterPro" id="IPR017896">
    <property type="entry name" value="4Fe4S_Fe-S-bd"/>
</dbReference>
<dbReference type="GO" id="GO:0016491">
    <property type="term" value="F:oxidoreductase activity"/>
    <property type="evidence" value="ECO:0007669"/>
    <property type="project" value="UniProtKB-ARBA"/>
</dbReference>
<proteinExistence type="predicted"/>
<reference evidence="6 7" key="1">
    <citation type="journal article" date="2010" name="Stand. Genomic Sci.">
        <title>Complete genome sequence of Thermosphaera aggregans type strain (M11TL).</title>
        <authorList>
            <person name="Spring S."/>
            <person name="Rachel R."/>
            <person name="Lapidus A."/>
            <person name="Davenport K."/>
            <person name="Tice H."/>
            <person name="Copeland A."/>
            <person name="Cheng J.F."/>
            <person name="Lucas S."/>
            <person name="Chen F."/>
            <person name="Nolan M."/>
            <person name="Bruce D."/>
            <person name="Goodwin L."/>
            <person name="Pitluck S."/>
            <person name="Ivanova N."/>
            <person name="Mavromatis K."/>
            <person name="Ovchinnikova G."/>
            <person name="Pati A."/>
            <person name="Chen A."/>
            <person name="Palaniappan K."/>
            <person name="Land M."/>
            <person name="Hauser L."/>
            <person name="Chang Y.J."/>
            <person name="Jeffries C.C."/>
            <person name="Brettin T."/>
            <person name="Detter J.C."/>
            <person name="Tapia R."/>
            <person name="Han C."/>
            <person name="Heimerl T."/>
            <person name="Weikl F."/>
            <person name="Brambilla E."/>
            <person name="Goker M."/>
            <person name="Bristow J."/>
            <person name="Eisen J.A."/>
            <person name="Markowitz V."/>
            <person name="Hugenholtz P."/>
            <person name="Kyrpides N.C."/>
            <person name="Klenk H.P."/>
        </authorList>
    </citation>
    <scope>NUCLEOTIDE SEQUENCE [LARGE SCALE GENOMIC DNA]</scope>
    <source>
        <strain evidence="7">DSM 11486 / M11TL</strain>
    </source>
</reference>
<evidence type="ECO:0000313" key="6">
    <source>
        <dbReference type="EMBL" id="ADG91186.1"/>
    </source>
</evidence>
<keyword evidence="3" id="KW-0408">Iron</keyword>
<dbReference type="PANTHER" id="PTHR43687:SF1">
    <property type="entry name" value="FERREDOXIN III"/>
    <property type="match status" value="1"/>
</dbReference>
<dbReference type="STRING" id="633148.Tagg_0914"/>
<evidence type="ECO:0000259" key="5">
    <source>
        <dbReference type="PROSITE" id="PS51379"/>
    </source>
</evidence>
<reference key="3">
    <citation type="submission" date="2010-02" db="EMBL/GenBank/DDBJ databases">
        <title>Complete genome sequence of Thermosphaera aggregans type strain (M11TL).</title>
        <authorList>
            <consortium name="US DOE Joint Genome Institute (JGI-PGF)"/>
            <person name="Spring S."/>
            <person name="Lapidus A."/>
            <person name="Munk C."/>
            <person name="Schroeder M."/>
            <person name="Glavina Del Rio T."/>
            <person name="Tice H."/>
            <person name="Copeland A."/>
            <person name="Cheng J.-F."/>
            <person name="Lucas S."/>
            <person name="Chen F."/>
            <person name="Nolan M."/>
            <person name="Bruce D."/>
            <person name="Goodwin L."/>
            <person name="Pitluck S."/>
            <person name="Ivanova N."/>
            <person name="Mavromatis K."/>
            <person name="Ovchinnikova G."/>
            <person name="Pati A."/>
            <person name="Chen A."/>
            <person name="Palaniappan K."/>
            <person name="Land M."/>
            <person name="Hauser L."/>
            <person name="Chang Y.-J."/>
            <person name="Jeffries C.C."/>
            <person name="Brettin T."/>
            <person name="Detter J.C."/>
            <person name="Tapia R."/>
            <person name="Han C."/>
            <person name="Chain P."/>
            <person name="Heimerl T."/>
            <person name="Weik F."/>
            <person name="Goker M."/>
            <person name="Rachel R."/>
            <person name="Bristow J."/>
            <person name="Eisen J.A."/>
            <person name="Markowitz V."/>
            <person name="Hugenholtz P."/>
            <person name="Kyrpides N.C."/>
            <person name="Klenk H.-P."/>
        </authorList>
    </citation>
    <scope>NUCLEOTIDE SEQUENCE</scope>
    <source>
        <strain>DSM 11486</strain>
    </source>
</reference>
<dbReference type="Pfam" id="PF13237">
    <property type="entry name" value="Fer4_10"/>
    <property type="match status" value="1"/>
</dbReference>
<gene>
    <name evidence="6" type="ordered locus">Tagg_0914</name>
</gene>
<dbReference type="EMBL" id="CP001939">
    <property type="protein sequence ID" value="ADG91186.1"/>
    <property type="molecule type" value="Genomic_DNA"/>
</dbReference>
<evidence type="ECO:0000313" key="7">
    <source>
        <dbReference type="Proteomes" id="UP000002376"/>
    </source>
</evidence>
<reference evidence="7" key="2">
    <citation type="journal article" date="2010" name="Stand. Genomic Sci.">
        <title>Complete genome sequence of Thermosphaera aggregans type strain (M11TLT).</title>
        <authorList>
            <person name="Spring S."/>
            <person name="Rachel R."/>
            <person name="Lapidus A."/>
            <person name="Davenport K."/>
            <person name="Tice H."/>
            <person name="Copeland A."/>
            <person name="Cheng J.-F."/>
            <person name="Lucas S."/>
            <person name="Chen F."/>
            <person name="Nolan M."/>
            <person name="Bruce D."/>
            <person name="Goodwin L."/>
            <person name="Pitluck S."/>
            <person name="Ivanova N."/>
            <person name="Mavromatis K."/>
            <person name="Ovchinnikova G."/>
            <person name="Pati A."/>
            <person name="Chen A."/>
            <person name="Palaniappan K."/>
            <person name="Land M."/>
            <person name="Hauser L."/>
            <person name="Chang Y.-J."/>
            <person name="Jeffries C.C."/>
            <person name="Brettin T."/>
            <person name="Detter J.C."/>
            <person name="Tapia R."/>
            <person name="Han C."/>
            <person name="Heimerl T."/>
            <person name="Weikl F."/>
            <person name="Brambilla E."/>
            <person name="Goker M."/>
            <person name="Bristow J."/>
            <person name="Eisen J.A."/>
            <person name="Markowitz V."/>
            <person name="Hugenholtz P."/>
            <person name="Kyrpides N.C."/>
            <person name="Klenk H.-P."/>
        </authorList>
    </citation>
    <scope>NUCLEOTIDE SEQUENCE [LARGE SCALE GENOMIC DNA]</scope>
    <source>
        <strain evidence="7">DSM 11486 / M11TL</strain>
    </source>
</reference>
<dbReference type="Proteomes" id="UP000002376">
    <property type="component" value="Chromosome"/>
</dbReference>
<accession>D5U236</accession>
<organism evidence="6 7">
    <name type="scientific">Thermosphaera aggregans (strain DSM 11486 / M11TL)</name>
    <dbReference type="NCBI Taxonomy" id="633148"/>
    <lineage>
        <taxon>Archaea</taxon>
        <taxon>Thermoproteota</taxon>
        <taxon>Thermoprotei</taxon>
        <taxon>Desulfurococcales</taxon>
        <taxon>Desulfurococcaceae</taxon>
        <taxon>Thermosphaera</taxon>
    </lineage>
</organism>
<dbReference type="RefSeq" id="WP_013129779.1">
    <property type="nucleotide sequence ID" value="NC_014160.1"/>
</dbReference>
<dbReference type="PROSITE" id="PS00198">
    <property type="entry name" value="4FE4S_FER_1"/>
    <property type="match status" value="1"/>
</dbReference>
<feature type="domain" description="4Fe-4S ferredoxin-type" evidence="5">
    <location>
        <begin position="5"/>
        <end position="34"/>
    </location>
</feature>
<dbReference type="InterPro" id="IPR050572">
    <property type="entry name" value="Fe-S_Ferredoxin"/>
</dbReference>
<dbReference type="eggNOG" id="arCOG02461">
    <property type="taxonomic scope" value="Archaea"/>
</dbReference>
<dbReference type="PROSITE" id="PS51379">
    <property type="entry name" value="4FE4S_FER_2"/>
    <property type="match status" value="2"/>
</dbReference>
<keyword evidence="7" id="KW-1185">Reference proteome</keyword>